<comment type="caution">
    <text evidence="2">The sequence shown here is derived from an EMBL/GenBank/DDBJ whole genome shotgun (WGS) entry which is preliminary data.</text>
</comment>
<keyword evidence="3" id="KW-1185">Reference proteome</keyword>
<sequence>MATFAPPARRDDFLYSSILYADPGGHHHARASVAELAVLLRSEAPNLYSKGRKPEFATPMEDQVWHFYSAQLIHYGLPVTKDKNAAKVRLLNAMNQLKLEVSVWVLKVESELRAEWEAGNRKLKKGGSVMSKKATKSSVARDPSIGSAQGSIASTVNVSVNLTLASGGLSYDQYMDAQHNVSSPIVTPQKAARVKKEPVPKKTPIKKELVTKRSPYTVKQEDRVSVPSSSPSRPRAKQEQYDAKSMRSSPYNKSAPYQNYYQPEPSLLLSGTYSISCETVSSTFNDYNLDLTLARDSSRGIWWATFRWGAWDSIIQMNPGPSDSDSLGQPCSLGWRLRDLRTGQLTFGRKCTGTMTFFADGTIDGCLYEVPGVSDLGFEGRRVSGGSLEDDLKDEWDGVVAEAYRR</sequence>
<feature type="compositionally biased region" description="Basic and acidic residues" evidence="1">
    <location>
        <begin position="194"/>
        <end position="211"/>
    </location>
</feature>
<gene>
    <name evidence="2" type="ORF">ALTATR162_LOCUS11828</name>
</gene>
<name>A0A8J2N5W8_9PLEO</name>
<feature type="region of interest" description="Disordered" evidence="1">
    <location>
        <begin position="185"/>
        <end position="256"/>
    </location>
</feature>
<feature type="compositionally biased region" description="Basic and acidic residues" evidence="1">
    <location>
        <begin position="236"/>
        <end position="245"/>
    </location>
</feature>
<feature type="compositionally biased region" description="Polar residues" evidence="1">
    <location>
        <begin position="246"/>
        <end position="256"/>
    </location>
</feature>
<dbReference type="GeneID" id="67012143"/>
<dbReference type="OrthoDB" id="4121058at2759"/>
<feature type="region of interest" description="Disordered" evidence="1">
    <location>
        <begin position="124"/>
        <end position="146"/>
    </location>
</feature>
<protein>
    <submittedName>
        <fullName evidence="2">Uncharacterized protein</fullName>
    </submittedName>
</protein>
<accession>A0A8J2N5W8</accession>
<proteinExistence type="predicted"/>
<evidence type="ECO:0000256" key="1">
    <source>
        <dbReference type="SAM" id="MobiDB-lite"/>
    </source>
</evidence>
<dbReference type="AlphaFoldDB" id="A0A8J2N5W8"/>
<dbReference type="Proteomes" id="UP000676310">
    <property type="component" value="Unassembled WGS sequence"/>
</dbReference>
<evidence type="ECO:0000313" key="3">
    <source>
        <dbReference type="Proteomes" id="UP000676310"/>
    </source>
</evidence>
<evidence type="ECO:0000313" key="2">
    <source>
        <dbReference type="EMBL" id="CAG5187945.1"/>
    </source>
</evidence>
<organism evidence="2 3">
    <name type="scientific">Alternaria atra</name>
    <dbReference type="NCBI Taxonomy" id="119953"/>
    <lineage>
        <taxon>Eukaryota</taxon>
        <taxon>Fungi</taxon>
        <taxon>Dikarya</taxon>
        <taxon>Ascomycota</taxon>
        <taxon>Pezizomycotina</taxon>
        <taxon>Dothideomycetes</taxon>
        <taxon>Pleosporomycetidae</taxon>
        <taxon>Pleosporales</taxon>
        <taxon>Pleosporineae</taxon>
        <taxon>Pleosporaceae</taxon>
        <taxon>Alternaria</taxon>
        <taxon>Alternaria sect. Ulocladioides</taxon>
    </lineage>
</organism>
<reference evidence="2" key="1">
    <citation type="submission" date="2021-05" db="EMBL/GenBank/DDBJ databases">
        <authorList>
            <person name="Stam R."/>
        </authorList>
    </citation>
    <scope>NUCLEOTIDE SEQUENCE</scope>
    <source>
        <strain evidence="2">CS162</strain>
    </source>
</reference>
<dbReference type="EMBL" id="CAJRGZ010000032">
    <property type="protein sequence ID" value="CAG5187945.1"/>
    <property type="molecule type" value="Genomic_DNA"/>
</dbReference>
<dbReference type="RefSeq" id="XP_043175405.1">
    <property type="nucleotide sequence ID" value="XM_043319470.1"/>
</dbReference>